<keyword evidence="1" id="KW-1133">Transmembrane helix</keyword>
<organism evidence="2 3">
    <name type="scientific">Aquimarina algicola</name>
    <dbReference type="NCBI Taxonomy" id="2589995"/>
    <lineage>
        <taxon>Bacteria</taxon>
        <taxon>Pseudomonadati</taxon>
        <taxon>Bacteroidota</taxon>
        <taxon>Flavobacteriia</taxon>
        <taxon>Flavobacteriales</taxon>
        <taxon>Flavobacteriaceae</taxon>
        <taxon>Aquimarina</taxon>
    </lineage>
</organism>
<gene>
    <name evidence="2" type="ORF">FHK87_09520</name>
</gene>
<evidence type="ECO:0000313" key="3">
    <source>
        <dbReference type="Proteomes" id="UP000315540"/>
    </source>
</evidence>
<dbReference type="Proteomes" id="UP000315540">
    <property type="component" value="Unassembled WGS sequence"/>
</dbReference>
<protein>
    <submittedName>
        <fullName evidence="2">Uncharacterized protein</fullName>
    </submittedName>
</protein>
<dbReference type="EMBL" id="VFWZ01000002">
    <property type="protein sequence ID" value="TPN87802.1"/>
    <property type="molecule type" value="Genomic_DNA"/>
</dbReference>
<keyword evidence="1" id="KW-0472">Membrane</keyword>
<proteinExistence type="predicted"/>
<name>A0A504JGG0_9FLAO</name>
<reference evidence="2 3" key="1">
    <citation type="submission" date="2019-06" db="EMBL/GenBank/DDBJ databases">
        <authorList>
            <person name="Meng X."/>
        </authorList>
    </citation>
    <scope>NUCLEOTIDE SEQUENCE [LARGE SCALE GENOMIC DNA]</scope>
    <source>
        <strain evidence="2 3">M625</strain>
    </source>
</reference>
<evidence type="ECO:0000313" key="2">
    <source>
        <dbReference type="EMBL" id="TPN87802.1"/>
    </source>
</evidence>
<dbReference type="AlphaFoldDB" id="A0A504JGG0"/>
<feature type="transmembrane region" description="Helical" evidence="1">
    <location>
        <begin position="7"/>
        <end position="25"/>
    </location>
</feature>
<evidence type="ECO:0000256" key="1">
    <source>
        <dbReference type="SAM" id="Phobius"/>
    </source>
</evidence>
<feature type="transmembrane region" description="Helical" evidence="1">
    <location>
        <begin position="31"/>
        <end position="50"/>
    </location>
</feature>
<sequence>MKKINESYMLGLGSIISVIGMMLFTLGLSPILYLSTFAFALVLMVTAVLIKAKKEGTVF</sequence>
<keyword evidence="1" id="KW-0812">Transmembrane</keyword>
<accession>A0A504JGG0</accession>
<dbReference type="RefSeq" id="WP_140592441.1">
    <property type="nucleotide sequence ID" value="NZ_VFWZ01000002.1"/>
</dbReference>
<comment type="caution">
    <text evidence="2">The sequence shown here is derived from an EMBL/GenBank/DDBJ whole genome shotgun (WGS) entry which is preliminary data.</text>
</comment>
<keyword evidence="3" id="KW-1185">Reference proteome</keyword>